<comment type="caution">
    <text evidence="1">The sequence shown here is derived from an EMBL/GenBank/DDBJ whole genome shotgun (WGS) entry which is preliminary data.</text>
</comment>
<name>A0A934Q2F1_9BURK</name>
<reference evidence="1" key="1">
    <citation type="submission" date="2020-12" db="EMBL/GenBank/DDBJ databases">
        <title>Ramlibacter sp. nov., isolated from a freshwater alga, Cryptomonas.</title>
        <authorList>
            <person name="Kim H.M."/>
            <person name="Jeon C.O."/>
        </authorList>
    </citation>
    <scope>NUCLEOTIDE SEQUENCE</scope>
    <source>
        <strain evidence="1">CrO1</strain>
    </source>
</reference>
<dbReference type="EMBL" id="JAEDAO010000001">
    <property type="protein sequence ID" value="MBK0394895.1"/>
    <property type="molecule type" value="Genomic_DNA"/>
</dbReference>
<evidence type="ECO:0000313" key="1">
    <source>
        <dbReference type="EMBL" id="MBK0394895.1"/>
    </source>
</evidence>
<gene>
    <name evidence="1" type="ORF">I8E28_19985</name>
</gene>
<proteinExistence type="predicted"/>
<dbReference type="RefSeq" id="WP_200789975.1">
    <property type="nucleotide sequence ID" value="NZ_JAEDAO010000001.1"/>
</dbReference>
<protein>
    <submittedName>
        <fullName evidence="1">Uncharacterized protein</fullName>
    </submittedName>
</protein>
<dbReference type="Proteomes" id="UP000617041">
    <property type="component" value="Unassembled WGS sequence"/>
</dbReference>
<organism evidence="1 2">
    <name type="scientific">Ramlibacter algicola</name>
    <dbReference type="NCBI Taxonomy" id="2795217"/>
    <lineage>
        <taxon>Bacteria</taxon>
        <taxon>Pseudomonadati</taxon>
        <taxon>Pseudomonadota</taxon>
        <taxon>Betaproteobacteria</taxon>
        <taxon>Burkholderiales</taxon>
        <taxon>Comamonadaceae</taxon>
        <taxon>Ramlibacter</taxon>
    </lineage>
</organism>
<sequence length="85" mass="10229">MPEKRDHGSFDKWREAQRQLHALERQVRDFEREHKSRRGPQVPERLVARLQELRLEVDSLFPAAMKELEERVSEVKSRRPKLGEL</sequence>
<accession>A0A934Q2F1</accession>
<evidence type="ECO:0000313" key="2">
    <source>
        <dbReference type="Proteomes" id="UP000617041"/>
    </source>
</evidence>
<keyword evidence="2" id="KW-1185">Reference proteome</keyword>
<dbReference type="AlphaFoldDB" id="A0A934Q2F1"/>